<protein>
    <recommendedName>
        <fullName evidence="5">Peroxisomal membrane protein PEX16</fullName>
    </recommendedName>
</protein>
<proteinExistence type="inferred from homology"/>
<organism evidence="3 4">
    <name type="scientific">Eimeria necatrix</name>
    <dbReference type="NCBI Taxonomy" id="51315"/>
    <lineage>
        <taxon>Eukaryota</taxon>
        <taxon>Sar</taxon>
        <taxon>Alveolata</taxon>
        <taxon>Apicomplexa</taxon>
        <taxon>Conoidasida</taxon>
        <taxon>Coccidia</taxon>
        <taxon>Eucoccidiorida</taxon>
        <taxon>Eimeriorina</taxon>
        <taxon>Eimeriidae</taxon>
        <taxon>Eimeria</taxon>
    </lineage>
</organism>
<dbReference type="RefSeq" id="XP_013432655.1">
    <property type="nucleotide sequence ID" value="XM_013577201.1"/>
</dbReference>
<gene>
    <name evidence="3" type="ORF">ENH_00062930</name>
</gene>
<dbReference type="GeneID" id="25476431"/>
<reference evidence="3" key="1">
    <citation type="submission" date="2013-10" db="EMBL/GenBank/DDBJ databases">
        <title>Genomic analysis of the causative agents of coccidiosis in chickens.</title>
        <authorList>
            <person name="Reid A.J."/>
            <person name="Blake D."/>
            <person name="Billington K."/>
            <person name="Browne H."/>
            <person name="Dunn M."/>
            <person name="Hung S."/>
            <person name="Kawahara F."/>
            <person name="Miranda-Saavedra D."/>
            <person name="Mourier T."/>
            <person name="Nagra H."/>
            <person name="Otto T.D."/>
            <person name="Rawlings N."/>
            <person name="Sanchez A."/>
            <person name="Sanders M."/>
            <person name="Subramaniam C."/>
            <person name="Tay Y."/>
            <person name="Dear P."/>
            <person name="Doerig C."/>
            <person name="Gruber A."/>
            <person name="Parkinson J."/>
            <person name="Shirley M."/>
            <person name="Wan K.L."/>
            <person name="Berriman M."/>
            <person name="Tomley F."/>
            <person name="Pain A."/>
        </authorList>
    </citation>
    <scope>NUCLEOTIDE SEQUENCE [LARGE SCALE GENOMIC DNA]</scope>
    <source>
        <strain evidence="3">Houghton</strain>
    </source>
</reference>
<feature type="region of interest" description="Disordered" evidence="2">
    <location>
        <begin position="1"/>
        <end position="53"/>
    </location>
</feature>
<sequence length="830" mass="91163">MPGRRWARARSGGTFSDGSVEIIRDDKNASTVNSVPEAPKQPAGGSPLGACGAEKCESSVSSLSGDVVEGGDVVCPSRKRVHSANKLTADEPALVPTSQEDACAFHSPRSLPGDSSDAGGLSMRAPPDQEAAHLPTGTLSTAEETHGLPGSLNEGGIFAPRSPLQPVGLDEQHSTGSGNESAQKQRTEKQGDQEVVKLPVQQQLLLLEPQQLLPGEQRECTPGGVSLIVTRTSPPSESEGEWIRVEEPKRDAAEEASAAQKTCTDVLSSAAGLPECTLPSAPRQQAPLHPLCIGTASQSEEGACTYTCSTEPLKGMAYGVLSDTTGWDASSPPLAQANQKSALDRLSMYVRSFANTLAGRLFAEQQQGVSANYEPGNTSTEVNAFHEKLSEASPQARQSHGHRDRLLQAVRSWHRCILEVYGGAIEDITKVALQVLPAHATDDRSERQFLLVQGLFEVFCLYRAHFLSPPEELLQAEALHHQWKLRKKYSIDATQTSSTEDTSLPPLFMLSGRYVDLAVDRRRGLPTSVRLALYGFVSLALKVARALQLLLEVNALRSGGEGPRFALCLRLELLKLLLKLILHALTPFAFYCEEQSVYQALAAQKEKQKILESERMRPSYGRRTGRKIPPLPSTARQFPNDGQAAFAAAAKEQLPRQWIVLVVEWLFNELKAISSPSRIVATWHHLRLTPWRPWILKAGCHAAYPHRPVLSEVLYHLRPFIHLYLLKRAKTTKSWTPWLAAMLVEANSVSLLHSCPEVMERISPIEAAELHRRLTGLPYALLRPPFFDKFLARPCEAIDFVVSRVPLLNHFNVLDAFLAYRDLYFMSSNT</sequence>
<dbReference type="PANTHER" id="PTHR13299">
    <property type="entry name" value="PEROXISOMAL MEMBRANE PROTEIN PEX16"/>
    <property type="match status" value="1"/>
</dbReference>
<evidence type="ECO:0000313" key="4">
    <source>
        <dbReference type="Proteomes" id="UP000030754"/>
    </source>
</evidence>
<reference evidence="3" key="2">
    <citation type="submission" date="2013-10" db="EMBL/GenBank/DDBJ databases">
        <authorList>
            <person name="Aslett M."/>
        </authorList>
    </citation>
    <scope>NUCLEOTIDE SEQUENCE [LARGE SCALE GENOMIC DNA]</scope>
    <source>
        <strain evidence="3">Houghton</strain>
    </source>
</reference>
<dbReference type="VEuPathDB" id="ToxoDB:ENH_00062930"/>
<evidence type="ECO:0000313" key="3">
    <source>
        <dbReference type="EMBL" id="CDJ64188.1"/>
    </source>
</evidence>
<keyword evidence="4" id="KW-1185">Reference proteome</keyword>
<feature type="compositionally biased region" description="Basic and acidic residues" evidence="2">
    <location>
        <begin position="183"/>
        <end position="195"/>
    </location>
</feature>
<dbReference type="AlphaFoldDB" id="U6MM90"/>
<feature type="region of interest" description="Disordered" evidence="2">
    <location>
        <begin position="104"/>
        <end position="195"/>
    </location>
</feature>
<evidence type="ECO:0000256" key="1">
    <source>
        <dbReference type="ARBA" id="ARBA00009505"/>
    </source>
</evidence>
<dbReference type="Proteomes" id="UP000030754">
    <property type="component" value="Unassembled WGS sequence"/>
</dbReference>
<comment type="similarity">
    <text evidence="1">Belongs to the peroxin-16 family.</text>
</comment>
<evidence type="ECO:0008006" key="5">
    <source>
        <dbReference type="Google" id="ProtNLM"/>
    </source>
</evidence>
<dbReference type="InterPro" id="IPR013919">
    <property type="entry name" value="Pex16"/>
</dbReference>
<evidence type="ECO:0000256" key="2">
    <source>
        <dbReference type="SAM" id="MobiDB-lite"/>
    </source>
</evidence>
<dbReference type="GO" id="GO:0005778">
    <property type="term" value="C:peroxisomal membrane"/>
    <property type="evidence" value="ECO:0007669"/>
    <property type="project" value="TreeGrafter"/>
</dbReference>
<dbReference type="OrthoDB" id="2021143at2759"/>
<dbReference type="PANTHER" id="PTHR13299:SF0">
    <property type="entry name" value="PEROXISOMAL MEMBRANE PROTEIN PEX16"/>
    <property type="match status" value="1"/>
</dbReference>
<name>U6MM90_9EIME</name>
<dbReference type="EMBL" id="HG722917">
    <property type="protein sequence ID" value="CDJ64188.1"/>
    <property type="molecule type" value="Genomic_DNA"/>
</dbReference>
<dbReference type="Pfam" id="PF08610">
    <property type="entry name" value="Pex16"/>
    <property type="match status" value="1"/>
</dbReference>
<dbReference type="GO" id="GO:0007031">
    <property type="term" value="P:peroxisome organization"/>
    <property type="evidence" value="ECO:0007669"/>
    <property type="project" value="TreeGrafter"/>
</dbReference>
<accession>U6MM90</accession>